<dbReference type="PANTHER" id="PTHR46951:SF2">
    <property type="entry name" value="BED-TYPE DOMAIN-CONTAINING PROTEIN"/>
    <property type="match status" value="1"/>
</dbReference>
<evidence type="ECO:0000313" key="6">
    <source>
        <dbReference type="EMBL" id="RWR80151.1"/>
    </source>
</evidence>
<feature type="domain" description="BED-type" evidence="5">
    <location>
        <begin position="19"/>
        <end position="75"/>
    </location>
</feature>
<protein>
    <recommendedName>
        <fullName evidence="5">BED-type domain-containing protein</fullName>
    </recommendedName>
</protein>
<dbReference type="PROSITE" id="PS50808">
    <property type="entry name" value="ZF_BED"/>
    <property type="match status" value="1"/>
</dbReference>
<dbReference type="GO" id="GO:0008270">
    <property type="term" value="F:zinc ion binding"/>
    <property type="evidence" value="ECO:0007669"/>
    <property type="project" value="UniProtKB-KW"/>
</dbReference>
<sequence length="83" mass="9704">MKILLEDVRSQWHQKKKEKEVDPRWERGDMVAGDRHKVKCKWCHKTLSSGIHRFKHHLAGIQGDAKPCGNVPTKMRYLAGKEE</sequence>
<reference evidence="6 7" key="1">
    <citation type="journal article" date="2019" name="Nat. Plants">
        <title>Stout camphor tree genome fills gaps in understanding of flowering plant genome evolution.</title>
        <authorList>
            <person name="Chaw S.M."/>
            <person name="Liu Y.C."/>
            <person name="Wu Y.W."/>
            <person name="Wang H.Y."/>
            <person name="Lin C.I."/>
            <person name="Wu C.S."/>
            <person name="Ke H.M."/>
            <person name="Chang L.Y."/>
            <person name="Hsu C.Y."/>
            <person name="Yang H.T."/>
            <person name="Sudianto E."/>
            <person name="Hsu M.H."/>
            <person name="Wu K.P."/>
            <person name="Wang L.N."/>
            <person name="Leebens-Mack J.H."/>
            <person name="Tsai I.J."/>
        </authorList>
    </citation>
    <scope>NUCLEOTIDE SEQUENCE [LARGE SCALE GENOMIC DNA]</scope>
    <source>
        <strain evidence="7">cv. Chaw 1501</strain>
        <tissue evidence="6">Young leaves</tissue>
    </source>
</reference>
<dbReference type="Proteomes" id="UP000283530">
    <property type="component" value="Unassembled WGS sequence"/>
</dbReference>
<evidence type="ECO:0000256" key="1">
    <source>
        <dbReference type="ARBA" id="ARBA00022723"/>
    </source>
</evidence>
<keyword evidence="7" id="KW-1185">Reference proteome</keyword>
<dbReference type="EMBL" id="QPKB01000003">
    <property type="protein sequence ID" value="RWR80151.1"/>
    <property type="molecule type" value="Genomic_DNA"/>
</dbReference>
<evidence type="ECO:0000259" key="5">
    <source>
        <dbReference type="PROSITE" id="PS50808"/>
    </source>
</evidence>
<keyword evidence="2 4" id="KW-0863">Zinc-finger</keyword>
<gene>
    <name evidence="6" type="ORF">CKAN_00877500</name>
</gene>
<keyword evidence="1" id="KW-0479">Metal-binding</keyword>
<dbReference type="InterPro" id="IPR003656">
    <property type="entry name" value="Znf_BED"/>
</dbReference>
<comment type="caution">
    <text evidence="6">The sequence shown here is derived from an EMBL/GenBank/DDBJ whole genome shotgun (WGS) entry which is preliminary data.</text>
</comment>
<name>A0A3S4NQ79_9MAGN</name>
<dbReference type="GO" id="GO:0003677">
    <property type="term" value="F:DNA binding"/>
    <property type="evidence" value="ECO:0007669"/>
    <property type="project" value="InterPro"/>
</dbReference>
<evidence type="ECO:0000256" key="3">
    <source>
        <dbReference type="ARBA" id="ARBA00022833"/>
    </source>
</evidence>
<evidence type="ECO:0000313" key="7">
    <source>
        <dbReference type="Proteomes" id="UP000283530"/>
    </source>
</evidence>
<dbReference type="PANTHER" id="PTHR46951">
    <property type="entry name" value="BED-TYPE DOMAIN-CONTAINING PROTEIN"/>
    <property type="match status" value="1"/>
</dbReference>
<dbReference type="OrthoDB" id="2012664at2759"/>
<keyword evidence="3" id="KW-0862">Zinc</keyword>
<evidence type="ECO:0000256" key="4">
    <source>
        <dbReference type="PROSITE-ProRule" id="PRU00027"/>
    </source>
</evidence>
<proteinExistence type="predicted"/>
<organism evidence="6 7">
    <name type="scientific">Cinnamomum micranthum f. kanehirae</name>
    <dbReference type="NCBI Taxonomy" id="337451"/>
    <lineage>
        <taxon>Eukaryota</taxon>
        <taxon>Viridiplantae</taxon>
        <taxon>Streptophyta</taxon>
        <taxon>Embryophyta</taxon>
        <taxon>Tracheophyta</taxon>
        <taxon>Spermatophyta</taxon>
        <taxon>Magnoliopsida</taxon>
        <taxon>Magnoliidae</taxon>
        <taxon>Laurales</taxon>
        <taxon>Lauraceae</taxon>
        <taxon>Cinnamomum</taxon>
    </lineage>
</organism>
<accession>A0A3S4NQ79</accession>
<dbReference type="Pfam" id="PF02892">
    <property type="entry name" value="zf-BED"/>
    <property type="match status" value="1"/>
</dbReference>
<evidence type="ECO:0000256" key="2">
    <source>
        <dbReference type="ARBA" id="ARBA00022771"/>
    </source>
</evidence>
<dbReference type="AlphaFoldDB" id="A0A3S4NQ79"/>